<gene>
    <name evidence="5" type="ORF">LWC34_20690</name>
</gene>
<dbReference type="RefSeq" id="WP_233726813.1">
    <property type="nucleotide sequence ID" value="NZ_JAJVCN010000002.1"/>
</dbReference>
<dbReference type="Gene3D" id="3.90.1300.10">
    <property type="entry name" value="Amidase signature (AS) domain"/>
    <property type="match status" value="1"/>
</dbReference>
<evidence type="ECO:0000256" key="1">
    <source>
        <dbReference type="ARBA" id="ARBA00006432"/>
    </source>
</evidence>
<feature type="domain" description="Amidase" evidence="3">
    <location>
        <begin position="707"/>
        <end position="801"/>
    </location>
</feature>
<dbReference type="SUPFAM" id="SSF75304">
    <property type="entry name" value="Amidase signature (AS) enzymes"/>
    <property type="match status" value="1"/>
</dbReference>
<evidence type="ECO:0000259" key="2">
    <source>
        <dbReference type="Pfam" id="PF00501"/>
    </source>
</evidence>
<evidence type="ECO:0000259" key="4">
    <source>
        <dbReference type="Pfam" id="PF13193"/>
    </source>
</evidence>
<dbReference type="PROSITE" id="PS00455">
    <property type="entry name" value="AMP_BINDING"/>
    <property type="match status" value="1"/>
</dbReference>
<dbReference type="InterPro" id="IPR000873">
    <property type="entry name" value="AMP-dep_synth/lig_dom"/>
</dbReference>
<comment type="similarity">
    <text evidence="1">Belongs to the ATP-dependent AMP-binding enzyme family.</text>
</comment>
<dbReference type="InterPro" id="IPR023631">
    <property type="entry name" value="Amidase_dom"/>
</dbReference>
<dbReference type="EMBL" id="JAJVCN010000002">
    <property type="protein sequence ID" value="MCE7005226.1"/>
    <property type="molecule type" value="Genomic_DNA"/>
</dbReference>
<dbReference type="SUPFAM" id="SSF56801">
    <property type="entry name" value="Acetyl-CoA synthetase-like"/>
    <property type="match status" value="1"/>
</dbReference>
<keyword evidence="6" id="KW-1185">Reference proteome</keyword>
<dbReference type="Proteomes" id="UP001521150">
    <property type="component" value="Unassembled WGS sequence"/>
</dbReference>
<organism evidence="5 6">
    <name type="scientific">Kibdelosporangium philippinense</name>
    <dbReference type="NCBI Taxonomy" id="211113"/>
    <lineage>
        <taxon>Bacteria</taxon>
        <taxon>Bacillati</taxon>
        <taxon>Actinomycetota</taxon>
        <taxon>Actinomycetes</taxon>
        <taxon>Pseudonocardiales</taxon>
        <taxon>Pseudonocardiaceae</taxon>
        <taxon>Kibdelosporangium</taxon>
    </lineage>
</organism>
<dbReference type="Pfam" id="PF01425">
    <property type="entry name" value="Amidase"/>
    <property type="match status" value="2"/>
</dbReference>
<dbReference type="Gene3D" id="3.30.300.30">
    <property type="match status" value="1"/>
</dbReference>
<evidence type="ECO:0000313" key="5">
    <source>
        <dbReference type="EMBL" id="MCE7005226.1"/>
    </source>
</evidence>
<dbReference type="PANTHER" id="PTHR43201">
    <property type="entry name" value="ACYL-COA SYNTHETASE"/>
    <property type="match status" value="1"/>
</dbReference>
<comment type="caution">
    <text evidence="5">The sequence shown here is derived from an EMBL/GenBank/DDBJ whole genome shotgun (WGS) entry which is preliminary data.</text>
</comment>
<dbReference type="InterPro" id="IPR036928">
    <property type="entry name" value="AS_sf"/>
</dbReference>
<dbReference type="PROSITE" id="PS00571">
    <property type="entry name" value="AMIDASES"/>
    <property type="match status" value="1"/>
</dbReference>
<dbReference type="InterPro" id="IPR020845">
    <property type="entry name" value="AMP-binding_CS"/>
</dbReference>
<dbReference type="InterPro" id="IPR025110">
    <property type="entry name" value="AMP-bd_C"/>
</dbReference>
<accession>A0ABS8ZBG8</accession>
<proteinExistence type="inferred from homology"/>
<sequence>MTVAWSEQSWRVHVPDVPDPLAYVQSLGASTIPLLAQASAARFSSKLALSVDGESITHGELDAEAASAAGWFAARYSPGTRVVLVGPSSLGFVRCYLGALRAGMIVVLANPAYTAAELSHLVADSGAALTLSDFTVPVGDPVEPVGGPDDVALLAYTSGTTGKPKGVPLTHRNILTSIRSAMAAWRWSADDVLTHALPLFHQHGLSGVHATLFAGSSARIFSKFSESLVSSMASASVLMAVPTIYARLVSSPEAFAGLRLCVCGSAPLSSALASQLPGVPLVRYGTTESGLDTSNPLDSPRADTVGIPLPGMHVRLVDEEIQLRGPQVFSGYWGDAEDPFTPDGWFRTGDLGEIVDGHLVIKGRSKELIITGGMNVYPREVELALESHPLVAEAAVAGLPSPQWGEQVTAWVVTRERVDLAAHARSLLAPYKVPKQFFEVQALPRNHMGKIDRKRLASPVQRAVDLGAFVSVSGAETGVPVAVKDNISPDATVWQRLVEAGCYSMGRTTMPELAYSVMTPGCVNPWDPARHAGGSSGGSAVAVATGAVRYALGTDTGGSIRIPAGLCGVAGLRPTYGALPMDGIKPLAPSLDTVGPIALTSADCLWMFEAMGGVTSPVPTSFRVGYSLRFCSDEVRAVLEATMAALPVVSFEEVEIPDARFAASSLMQSEARSLYWPAKDSLSPRLVEVLEPSSPVVEFPAWTFPTELDAILLPVTPLSAAVLGTEGLENKYFRFTALASITGLPALSAPAGLAGEPGSQATPIELADAQRVAEHGSAATAVRLPVGAQLIGKPGSEATLCQLGTLIEGTPAGLALASARADLVYQISRPR</sequence>
<feature type="domain" description="AMP-dependent synthetase/ligase" evidence="2">
    <location>
        <begin position="37"/>
        <end position="131"/>
    </location>
</feature>
<evidence type="ECO:0000313" key="6">
    <source>
        <dbReference type="Proteomes" id="UP001521150"/>
    </source>
</evidence>
<dbReference type="InterPro" id="IPR042099">
    <property type="entry name" value="ANL_N_sf"/>
</dbReference>
<dbReference type="Gene3D" id="3.40.50.12780">
    <property type="entry name" value="N-terminal domain of ligase-like"/>
    <property type="match status" value="1"/>
</dbReference>
<dbReference type="Pfam" id="PF13193">
    <property type="entry name" value="AMP-binding_C"/>
    <property type="match status" value="1"/>
</dbReference>
<dbReference type="InterPro" id="IPR020556">
    <property type="entry name" value="Amidase_CS"/>
</dbReference>
<feature type="domain" description="AMP-binding enzyme C-terminal" evidence="4">
    <location>
        <begin position="380"/>
        <end position="450"/>
    </location>
</feature>
<dbReference type="Pfam" id="PF00501">
    <property type="entry name" value="AMP-binding"/>
    <property type="match status" value="2"/>
</dbReference>
<dbReference type="InterPro" id="IPR045851">
    <property type="entry name" value="AMP-bd_C_sf"/>
</dbReference>
<reference evidence="5 6" key="1">
    <citation type="submission" date="2021-12" db="EMBL/GenBank/DDBJ databases">
        <title>Genome sequence of Kibdelosporangium philippinense ATCC 49844.</title>
        <authorList>
            <person name="Fedorov E.A."/>
            <person name="Omeragic M."/>
            <person name="Shalygina K.F."/>
            <person name="Maclea K.S."/>
        </authorList>
    </citation>
    <scope>NUCLEOTIDE SEQUENCE [LARGE SCALE GENOMIC DNA]</scope>
    <source>
        <strain evidence="5 6">ATCC 49844</strain>
    </source>
</reference>
<evidence type="ECO:0000259" key="3">
    <source>
        <dbReference type="Pfam" id="PF01425"/>
    </source>
</evidence>
<protein>
    <submittedName>
        <fullName evidence="5">AMP-binding protein</fullName>
    </submittedName>
</protein>
<feature type="domain" description="AMP-dependent synthetase/ligase" evidence="2">
    <location>
        <begin position="144"/>
        <end position="333"/>
    </location>
</feature>
<dbReference type="PANTHER" id="PTHR43201:SF8">
    <property type="entry name" value="ACYL-COA SYNTHETASE FAMILY MEMBER 3"/>
    <property type="match status" value="1"/>
</dbReference>
<name>A0ABS8ZBG8_9PSEU</name>
<feature type="domain" description="Amidase" evidence="3">
    <location>
        <begin position="484"/>
        <end position="615"/>
    </location>
</feature>